<organism evidence="1">
    <name type="scientific">marine metagenome</name>
    <dbReference type="NCBI Taxonomy" id="408172"/>
    <lineage>
        <taxon>unclassified sequences</taxon>
        <taxon>metagenomes</taxon>
        <taxon>ecological metagenomes</taxon>
    </lineage>
</organism>
<dbReference type="EMBL" id="UINC01173434">
    <property type="protein sequence ID" value="SVD79030.1"/>
    <property type="molecule type" value="Genomic_DNA"/>
</dbReference>
<feature type="non-terminal residue" evidence="1">
    <location>
        <position position="87"/>
    </location>
</feature>
<dbReference type="SUPFAM" id="SSF160246">
    <property type="entry name" value="EspE N-terminal domain-like"/>
    <property type="match status" value="1"/>
</dbReference>
<dbReference type="InterPro" id="IPR037257">
    <property type="entry name" value="T2SS_E_N_sf"/>
</dbReference>
<protein>
    <submittedName>
        <fullName evidence="1">Uncharacterized protein</fullName>
    </submittedName>
</protein>
<name>A0A382Y7C7_9ZZZZ</name>
<accession>A0A382Y7C7</accession>
<reference evidence="1" key="1">
    <citation type="submission" date="2018-05" db="EMBL/GenBank/DDBJ databases">
        <authorList>
            <person name="Lanie J.A."/>
            <person name="Ng W.-L."/>
            <person name="Kazmierczak K.M."/>
            <person name="Andrzejewski T.M."/>
            <person name="Davidsen T.M."/>
            <person name="Wayne K.J."/>
            <person name="Tettelin H."/>
            <person name="Glass J.I."/>
            <person name="Rusch D."/>
            <person name="Podicherti R."/>
            <person name="Tsui H.-C.T."/>
            <person name="Winkler M.E."/>
        </authorList>
    </citation>
    <scope>NUCLEOTIDE SEQUENCE</scope>
</reference>
<proteinExistence type="predicted"/>
<gene>
    <name evidence="1" type="ORF">METZ01_LOCUS431884</name>
</gene>
<sequence length="87" mass="9865">VNRSIGQILVGENLLTDDQVVTAMEFKEENKCFLGAACIQLGFLETHQILEALAIQFYLPMVNLSHMNIDSDVLDYIPQERARELKV</sequence>
<dbReference type="AlphaFoldDB" id="A0A382Y7C7"/>
<feature type="non-terminal residue" evidence="1">
    <location>
        <position position="1"/>
    </location>
</feature>
<evidence type="ECO:0000313" key="1">
    <source>
        <dbReference type="EMBL" id="SVD79030.1"/>
    </source>
</evidence>